<dbReference type="Proteomes" id="UP000182584">
    <property type="component" value="Unassembled WGS sequence"/>
</dbReference>
<dbReference type="InterPro" id="IPR014710">
    <property type="entry name" value="RmlC-like_jellyroll"/>
</dbReference>
<sequence length="346" mass="40475">MSTAKAAFLALSKTELNLKRYYEEHPELHLDKPHNEDESIDILNKCYVNDNTRIGTFSTTINEQTFIPEDMDIAFVRHMRYTPAFWHTHEFFELLCVLDGECKNIFSDTEIKMVPGDICIHSPRTTHTVSAFSDKCILMNILMRRSTFENSFMSLLRSDSILSNFFNRAFFNTTDIPYLIFHTNKDPLIEKYIMDSYAEASSLHRYRKEMVNAQISQLIIYLMQKYESSIEIPSINMEKKDSNLIYMLRYLQANYATITLPELAAFFNYSERQMQRIICSATGMSFSENIQKQKIERACYLLAESDRSITEISEEVGYVSLNNFRKIFHKHVGLTPSEFRKAKFLP</sequence>
<dbReference type="InterPro" id="IPR011051">
    <property type="entry name" value="RmlC_Cupin_sf"/>
</dbReference>
<dbReference type="Gene3D" id="1.10.10.60">
    <property type="entry name" value="Homeodomain-like"/>
    <property type="match status" value="2"/>
</dbReference>
<dbReference type="RefSeq" id="WP_074756108.1">
    <property type="nucleotide sequence ID" value="NZ_FOGJ01000012.1"/>
</dbReference>
<evidence type="ECO:0000256" key="2">
    <source>
        <dbReference type="ARBA" id="ARBA00023125"/>
    </source>
</evidence>
<evidence type="ECO:0000256" key="1">
    <source>
        <dbReference type="ARBA" id="ARBA00023015"/>
    </source>
</evidence>
<dbReference type="PANTHER" id="PTHR43280:SF2">
    <property type="entry name" value="HTH-TYPE TRANSCRIPTIONAL REGULATOR EXSA"/>
    <property type="match status" value="1"/>
</dbReference>
<evidence type="ECO:0000313" key="5">
    <source>
        <dbReference type="EMBL" id="SER83272.1"/>
    </source>
</evidence>
<dbReference type="Pfam" id="PF12833">
    <property type="entry name" value="HTH_18"/>
    <property type="match status" value="1"/>
</dbReference>
<dbReference type="Pfam" id="PF02311">
    <property type="entry name" value="AraC_binding"/>
    <property type="match status" value="1"/>
</dbReference>
<dbReference type="InterPro" id="IPR003313">
    <property type="entry name" value="AraC-bd"/>
</dbReference>
<evidence type="ECO:0000259" key="4">
    <source>
        <dbReference type="PROSITE" id="PS01124"/>
    </source>
</evidence>
<gene>
    <name evidence="5" type="ORF">SAMN04487884_1129</name>
</gene>
<dbReference type="InterPro" id="IPR020449">
    <property type="entry name" value="Tscrpt_reg_AraC-type_HTH"/>
</dbReference>
<dbReference type="PRINTS" id="PR00032">
    <property type="entry name" value="HTHARAC"/>
</dbReference>
<dbReference type="GO" id="GO:0043565">
    <property type="term" value="F:sequence-specific DNA binding"/>
    <property type="evidence" value="ECO:0007669"/>
    <property type="project" value="InterPro"/>
</dbReference>
<feature type="domain" description="HTH araC/xylS-type" evidence="4">
    <location>
        <begin position="245"/>
        <end position="342"/>
    </location>
</feature>
<dbReference type="InterPro" id="IPR018060">
    <property type="entry name" value="HTH_AraC"/>
</dbReference>
<keyword evidence="3" id="KW-0804">Transcription</keyword>
<evidence type="ECO:0000313" key="6">
    <source>
        <dbReference type="Proteomes" id="UP000182584"/>
    </source>
</evidence>
<dbReference type="Gene3D" id="2.60.120.10">
    <property type="entry name" value="Jelly Rolls"/>
    <property type="match status" value="1"/>
</dbReference>
<keyword evidence="2" id="KW-0238">DNA-binding</keyword>
<dbReference type="PANTHER" id="PTHR43280">
    <property type="entry name" value="ARAC-FAMILY TRANSCRIPTIONAL REGULATOR"/>
    <property type="match status" value="1"/>
</dbReference>
<organism evidence="5 6">
    <name type="scientific">Butyrivibrio fibrisolvens</name>
    <dbReference type="NCBI Taxonomy" id="831"/>
    <lineage>
        <taxon>Bacteria</taxon>
        <taxon>Bacillati</taxon>
        <taxon>Bacillota</taxon>
        <taxon>Clostridia</taxon>
        <taxon>Lachnospirales</taxon>
        <taxon>Lachnospiraceae</taxon>
        <taxon>Butyrivibrio</taxon>
    </lineage>
</organism>
<dbReference type="GO" id="GO:0003700">
    <property type="term" value="F:DNA-binding transcription factor activity"/>
    <property type="evidence" value="ECO:0007669"/>
    <property type="project" value="InterPro"/>
</dbReference>
<accession>A0A1H9SE38</accession>
<dbReference type="SUPFAM" id="SSF46689">
    <property type="entry name" value="Homeodomain-like"/>
    <property type="match status" value="1"/>
</dbReference>
<name>A0A1H9SE38_BUTFI</name>
<dbReference type="SUPFAM" id="SSF51182">
    <property type="entry name" value="RmlC-like cupins"/>
    <property type="match status" value="1"/>
</dbReference>
<proteinExistence type="predicted"/>
<protein>
    <submittedName>
        <fullName evidence="5">Helix-turn-helix domain-containing protein</fullName>
    </submittedName>
</protein>
<keyword evidence="1" id="KW-0805">Transcription regulation</keyword>
<dbReference type="SMART" id="SM00342">
    <property type="entry name" value="HTH_ARAC"/>
    <property type="match status" value="1"/>
</dbReference>
<dbReference type="EMBL" id="FOGJ01000012">
    <property type="protein sequence ID" value="SER83272.1"/>
    <property type="molecule type" value="Genomic_DNA"/>
</dbReference>
<dbReference type="OrthoDB" id="2562023at2"/>
<evidence type="ECO:0000256" key="3">
    <source>
        <dbReference type="ARBA" id="ARBA00023163"/>
    </source>
</evidence>
<dbReference type="InterPro" id="IPR009057">
    <property type="entry name" value="Homeodomain-like_sf"/>
</dbReference>
<dbReference type="PROSITE" id="PS01124">
    <property type="entry name" value="HTH_ARAC_FAMILY_2"/>
    <property type="match status" value="1"/>
</dbReference>
<dbReference type="AlphaFoldDB" id="A0A1H9SE38"/>
<reference evidence="5 6" key="1">
    <citation type="submission" date="2016-10" db="EMBL/GenBank/DDBJ databases">
        <authorList>
            <person name="de Groot N.N."/>
        </authorList>
    </citation>
    <scope>NUCLEOTIDE SEQUENCE [LARGE SCALE GENOMIC DNA]</scope>
    <source>
        <strain evidence="5 6">AR40</strain>
    </source>
</reference>